<evidence type="ECO:0000313" key="2">
    <source>
        <dbReference type="EMBL" id="KAK4087501.1"/>
    </source>
</evidence>
<proteinExistence type="predicted"/>
<organism evidence="2 3">
    <name type="scientific">Purpureocillium lilacinum</name>
    <name type="common">Paecilomyces lilacinus</name>
    <dbReference type="NCBI Taxonomy" id="33203"/>
    <lineage>
        <taxon>Eukaryota</taxon>
        <taxon>Fungi</taxon>
        <taxon>Dikarya</taxon>
        <taxon>Ascomycota</taxon>
        <taxon>Pezizomycotina</taxon>
        <taxon>Sordariomycetes</taxon>
        <taxon>Hypocreomycetidae</taxon>
        <taxon>Hypocreales</taxon>
        <taxon>Ophiocordycipitaceae</taxon>
        <taxon>Purpureocillium</taxon>
    </lineage>
</organism>
<comment type="caution">
    <text evidence="2">The sequence shown here is derived from an EMBL/GenBank/DDBJ whole genome shotgun (WGS) entry which is preliminary data.</text>
</comment>
<feature type="region of interest" description="Disordered" evidence="1">
    <location>
        <begin position="301"/>
        <end position="321"/>
    </location>
</feature>
<dbReference type="Proteomes" id="UP001287286">
    <property type="component" value="Unassembled WGS sequence"/>
</dbReference>
<accession>A0ABR0BUE0</accession>
<reference evidence="2 3" key="1">
    <citation type="journal article" date="2024" name="Microbiol. Resour. Announc.">
        <title>Genome annotations for the ascomycete fungi Trichoderma harzianum, Trichoderma aggressivum, and Purpureocillium lilacinum.</title>
        <authorList>
            <person name="Beijen E.P.W."/>
            <person name="Ohm R.A."/>
        </authorList>
    </citation>
    <scope>NUCLEOTIDE SEQUENCE [LARGE SCALE GENOMIC DNA]</scope>
    <source>
        <strain evidence="2 3">CBS 150709</strain>
    </source>
</reference>
<protein>
    <submittedName>
        <fullName evidence="2">Uncharacterized protein</fullName>
    </submittedName>
</protein>
<gene>
    <name evidence="2" type="ORF">Purlil1_8091</name>
</gene>
<name>A0ABR0BUE0_PURLI</name>
<keyword evidence="3" id="KW-1185">Reference proteome</keyword>
<evidence type="ECO:0000256" key="1">
    <source>
        <dbReference type="SAM" id="MobiDB-lite"/>
    </source>
</evidence>
<dbReference type="EMBL" id="JAWRVI010000031">
    <property type="protein sequence ID" value="KAK4087501.1"/>
    <property type="molecule type" value="Genomic_DNA"/>
</dbReference>
<feature type="compositionally biased region" description="Polar residues" evidence="1">
    <location>
        <begin position="249"/>
        <end position="259"/>
    </location>
</feature>
<sequence length="321" mass="35155">MGRPGPLERFGSGEGIKGFRPPVDRVSLRLASYSWTGSGWGATASSTECAHHTHAHLQAQHGRRNLHNFWSSCRDWVASWVLLLLSQQAGQLLPREVRKRARAAEPISSTSIENVGKISYRCGRFGHFHPPGAALQQYFFSPWSPLMDGQRPRPKRSTLQRKSDGMAPVRNMASHLHRGTHVQASAGRCETHGELTIQRRLSNPASSARAQHLRRMSITLTRVDSSGCGRTGVASSLADGHETDINEPQPLQSANASQERSGRDTPYTVRHASAVSVSRYVLLPSYFDGFDDLSLTKAIRKPSTFGSGANPGAAFPLSRNS</sequence>
<feature type="region of interest" description="Disordered" evidence="1">
    <location>
        <begin position="224"/>
        <end position="267"/>
    </location>
</feature>
<evidence type="ECO:0000313" key="3">
    <source>
        <dbReference type="Proteomes" id="UP001287286"/>
    </source>
</evidence>
<feature type="region of interest" description="Disordered" evidence="1">
    <location>
        <begin position="146"/>
        <end position="169"/>
    </location>
</feature>